<accession>A0A2J6QAD6</accession>
<dbReference type="EMBL" id="KZ613475">
    <property type="protein sequence ID" value="PMD23221.1"/>
    <property type="molecule type" value="Genomic_DNA"/>
</dbReference>
<gene>
    <name evidence="2" type="ORF">NA56DRAFT_747082</name>
</gene>
<dbReference type="Proteomes" id="UP000235672">
    <property type="component" value="Unassembled WGS sequence"/>
</dbReference>
<feature type="domain" description="Protein kinase" evidence="1">
    <location>
        <begin position="235"/>
        <end position="545"/>
    </location>
</feature>
<name>A0A2J6QAD6_9HELO</name>
<dbReference type="InterPro" id="IPR011009">
    <property type="entry name" value="Kinase-like_dom_sf"/>
</dbReference>
<proteinExistence type="predicted"/>
<keyword evidence="2" id="KW-0418">Kinase</keyword>
<dbReference type="PANTHER" id="PTHR24359">
    <property type="entry name" value="SERINE/THREONINE-PROTEIN KINASE SBK1"/>
    <property type="match status" value="1"/>
</dbReference>
<reference evidence="2 3" key="1">
    <citation type="submission" date="2016-05" db="EMBL/GenBank/DDBJ databases">
        <title>A degradative enzymes factory behind the ericoid mycorrhizal symbiosis.</title>
        <authorList>
            <consortium name="DOE Joint Genome Institute"/>
            <person name="Martino E."/>
            <person name="Morin E."/>
            <person name="Grelet G."/>
            <person name="Kuo A."/>
            <person name="Kohler A."/>
            <person name="Daghino S."/>
            <person name="Barry K."/>
            <person name="Choi C."/>
            <person name="Cichocki N."/>
            <person name="Clum A."/>
            <person name="Copeland A."/>
            <person name="Hainaut M."/>
            <person name="Haridas S."/>
            <person name="Labutti K."/>
            <person name="Lindquist E."/>
            <person name="Lipzen A."/>
            <person name="Khouja H.-R."/>
            <person name="Murat C."/>
            <person name="Ohm R."/>
            <person name="Olson A."/>
            <person name="Spatafora J."/>
            <person name="Veneault-Fourrey C."/>
            <person name="Henrissat B."/>
            <person name="Grigoriev I."/>
            <person name="Martin F."/>
            <person name="Perotto S."/>
        </authorList>
    </citation>
    <scope>NUCLEOTIDE SEQUENCE [LARGE SCALE GENOMIC DNA]</scope>
    <source>
        <strain evidence="2 3">UAMH 7357</strain>
    </source>
</reference>
<evidence type="ECO:0000259" key="1">
    <source>
        <dbReference type="PROSITE" id="PS50011"/>
    </source>
</evidence>
<organism evidence="2 3">
    <name type="scientific">Hyaloscypha hepaticicola</name>
    <dbReference type="NCBI Taxonomy" id="2082293"/>
    <lineage>
        <taxon>Eukaryota</taxon>
        <taxon>Fungi</taxon>
        <taxon>Dikarya</taxon>
        <taxon>Ascomycota</taxon>
        <taxon>Pezizomycotina</taxon>
        <taxon>Leotiomycetes</taxon>
        <taxon>Helotiales</taxon>
        <taxon>Hyaloscyphaceae</taxon>
        <taxon>Hyaloscypha</taxon>
    </lineage>
</organism>
<evidence type="ECO:0000313" key="2">
    <source>
        <dbReference type="EMBL" id="PMD23221.1"/>
    </source>
</evidence>
<dbReference type="Gene3D" id="3.30.200.20">
    <property type="entry name" value="Phosphorylase Kinase, domain 1"/>
    <property type="match status" value="1"/>
</dbReference>
<dbReference type="GO" id="GO:0004674">
    <property type="term" value="F:protein serine/threonine kinase activity"/>
    <property type="evidence" value="ECO:0007669"/>
    <property type="project" value="TreeGrafter"/>
</dbReference>
<sequence length="654" mass="75127">METDLPRFKLNSFPTGSFAIRSAKTLPQAEFDFSKLPDYKGFTSMGRLLKRCMMDQAGTGSRGNRGFLPPALLTSVLHREVIEHELKEKCPNLDATTMTNKILGGLADDDDDDDNDDISKSENDKKSYLFILAMLALLEKVSEIGRFVEDNNGGIWDRDLPLQLYNGDDGSSELRHRSHSQPMPCFQEWGDNDHEKFDDYQWRLLVPTFALNNDKTIQHWELEEKEILPWCEEKLQSNSETMSGGYGSVKKVKIHPLCHEFHEHLKALNVSGGVFAIKTLKHKDVTMFQKEVDMLKKFNGLVHDHLVTLLGTFTHKEEFSMIFPSAECDVDTYWKYYNRIPNLDDIDFVRWVSNQCRGIMEAVTVIHNPPLHLTKTELFGRHGDIKAENIFWFKSPQETGRGIWVIGDLGLSAFNREKSRSMVPNQTITWTPSYRPPECDLEGGVISRAFDIWTLGCFYLEMICWLLGGWELKNHFDNARSTTYINGAKIDIFFDLQRNGEDQSDQPYIALIKLQVAQVINDLHRHPNCTNYVHDLLNMIENDMLIVISTEKLRGESPALLKRLNNMHQRCIGEAKYCMKKTPEPHRLVRVPTGTRARLAPGAKEMVRKNSMQDKLPTHRLEDGKRYHQSLSAEGFAKMNLNDPEEARFGQNLK</sequence>
<protein>
    <submittedName>
        <fullName evidence="2">Kinase-like protein</fullName>
    </submittedName>
</protein>
<dbReference type="STRING" id="1745343.A0A2J6QAD6"/>
<keyword evidence="3" id="KW-1185">Reference proteome</keyword>
<dbReference type="SMART" id="SM00220">
    <property type="entry name" value="S_TKc"/>
    <property type="match status" value="1"/>
</dbReference>
<dbReference type="OrthoDB" id="1046782at2759"/>
<dbReference type="SUPFAM" id="SSF56112">
    <property type="entry name" value="Protein kinase-like (PK-like)"/>
    <property type="match status" value="1"/>
</dbReference>
<dbReference type="Gene3D" id="1.10.510.10">
    <property type="entry name" value="Transferase(Phosphotransferase) domain 1"/>
    <property type="match status" value="1"/>
</dbReference>
<dbReference type="InterPro" id="IPR000719">
    <property type="entry name" value="Prot_kinase_dom"/>
</dbReference>
<keyword evidence="2" id="KW-0808">Transferase</keyword>
<dbReference type="GO" id="GO:0005524">
    <property type="term" value="F:ATP binding"/>
    <property type="evidence" value="ECO:0007669"/>
    <property type="project" value="InterPro"/>
</dbReference>
<dbReference type="AlphaFoldDB" id="A0A2J6QAD6"/>
<dbReference type="Pfam" id="PF00069">
    <property type="entry name" value="Pkinase"/>
    <property type="match status" value="1"/>
</dbReference>
<evidence type="ECO:0000313" key="3">
    <source>
        <dbReference type="Proteomes" id="UP000235672"/>
    </source>
</evidence>
<dbReference type="PANTHER" id="PTHR24359:SF37">
    <property type="entry name" value="PROTEIN KINASE DOMAIN-CONTAINING PROTEIN"/>
    <property type="match status" value="1"/>
</dbReference>
<dbReference type="PROSITE" id="PS50011">
    <property type="entry name" value="PROTEIN_KINASE_DOM"/>
    <property type="match status" value="1"/>
</dbReference>